<keyword evidence="1" id="KW-0812">Transmembrane</keyword>
<sequence>MNFKKRILMFNQEKGEKRMSESSNEAKKPWGLGLVWIAGWLFSIGFLGLGTREGFFGLAIWPYQLGAAMSGF</sequence>
<reference evidence="2" key="1">
    <citation type="submission" date="2018-06" db="EMBL/GenBank/DDBJ databases">
        <authorList>
            <person name="Zhirakovskaya E."/>
        </authorList>
    </citation>
    <scope>NUCLEOTIDE SEQUENCE</scope>
</reference>
<keyword evidence="1" id="KW-1133">Transmembrane helix</keyword>
<keyword evidence="1" id="KW-0472">Membrane</keyword>
<organism evidence="2">
    <name type="scientific">hydrothermal vent metagenome</name>
    <dbReference type="NCBI Taxonomy" id="652676"/>
    <lineage>
        <taxon>unclassified sequences</taxon>
        <taxon>metagenomes</taxon>
        <taxon>ecological metagenomes</taxon>
    </lineage>
</organism>
<accession>A0A3B0U762</accession>
<evidence type="ECO:0000256" key="1">
    <source>
        <dbReference type="SAM" id="Phobius"/>
    </source>
</evidence>
<proteinExistence type="predicted"/>
<feature type="transmembrane region" description="Helical" evidence="1">
    <location>
        <begin position="29"/>
        <end position="49"/>
    </location>
</feature>
<protein>
    <submittedName>
        <fullName evidence="2">Uncharacterized protein</fullName>
    </submittedName>
</protein>
<dbReference type="AlphaFoldDB" id="A0A3B0U762"/>
<name>A0A3B0U762_9ZZZZ</name>
<evidence type="ECO:0000313" key="2">
    <source>
        <dbReference type="EMBL" id="VAW24243.1"/>
    </source>
</evidence>
<dbReference type="EMBL" id="UOEQ01000518">
    <property type="protein sequence ID" value="VAW24243.1"/>
    <property type="molecule type" value="Genomic_DNA"/>
</dbReference>
<gene>
    <name evidence="2" type="ORF">MNBD_ALPHA11-201</name>
</gene>